<comment type="caution">
    <text evidence="1">The sequence shown here is derived from an EMBL/GenBank/DDBJ whole genome shotgun (WGS) entry which is preliminary data.</text>
</comment>
<organism evidence="1 2">
    <name type="scientific">Cardiosporidium cionae</name>
    <dbReference type="NCBI Taxonomy" id="476202"/>
    <lineage>
        <taxon>Eukaryota</taxon>
        <taxon>Sar</taxon>
        <taxon>Alveolata</taxon>
        <taxon>Apicomplexa</taxon>
        <taxon>Aconoidasida</taxon>
        <taxon>Nephromycida</taxon>
        <taxon>Cardiosporidium</taxon>
    </lineage>
</organism>
<dbReference type="Proteomes" id="UP000823046">
    <property type="component" value="Unassembled WGS sequence"/>
</dbReference>
<protein>
    <submittedName>
        <fullName evidence="1">Uncharacterized protein</fullName>
    </submittedName>
</protein>
<dbReference type="EMBL" id="JADAQX010000153">
    <property type="protein sequence ID" value="KAF8821623.1"/>
    <property type="molecule type" value="Genomic_DNA"/>
</dbReference>
<keyword evidence="2" id="KW-1185">Reference proteome</keyword>
<accession>A0ABQ7JC90</accession>
<proteinExistence type="predicted"/>
<evidence type="ECO:0000313" key="2">
    <source>
        <dbReference type="Proteomes" id="UP000823046"/>
    </source>
</evidence>
<evidence type="ECO:0000313" key="1">
    <source>
        <dbReference type="EMBL" id="KAF8821623.1"/>
    </source>
</evidence>
<gene>
    <name evidence="1" type="ORF">IE077_001797</name>
</gene>
<sequence length="873" mass="100485">MSINCALSRASIHRTRHIRGGFNSFQRIVCYDPRLTLFDSNHQSGTKRFTSQQADQPKKYWDFPFMLEFCSASPQNESVRNASCSEEIACEINPTRNVTLISNTYTTCNGEVTKNTAHSSAFRDFEGLHAPKGYNKINEHVSGSGCVDVEKQSTKKRTTKASMRKIMAYVKALKTEGCSPSIDLIPFDNFSSIIPFVKQLQLPELTLLLNKMMMMELAYHPLFSCCIQFLLQRLHCCPDFVLVKVMNTLSRCGYSHHADWKQMMEAFIENSTPKLSGTDVADLLWGLTKVNIEVRPILLYCKELLKQRLDNDWSQKTGCTFSLSVRDVSLIVSAYMRQSLPDQELFLLLWESLNDHQKTKSIGEDILRIAEGFIAADLVAPLVLKELREIVLRNYRKFQLHHLIGTSHALMQGNALSPSLMYTLSVNLAFTGQKLLAYDLDRSAFSSEATAATFLTAGKDPWEETLWWCTFSSALYGDDRLMKKRSVDLTWMIEMIKTTMAVPQYPLKTFSAIQAADLLLQNLSFLRIRHPDCCEVISKLLQSDNDLHPANLEYPGNMDKRTGELKKWCSIWLSLAELQAFEFFPEKMLQEVQVFLLDGLPRLSLSSLLELLQAFLLKEICWPYDSPDLFEDPIKKVLLEISQRYLCREFDLLEIYVPLLQMATIILVGRQNLQHVYLDFSEHWQRKQQRFLDTHEKNFRNTLCNEEKCQGFLQREVQLYNFLRAVLMRPLLRHSITGCSQCHALPVLPNAESIKSSDQNWNRRWIGRLHCMTEKAKENYPLKWNKHMEILIGCNYLNENKIVSVVANSFIGPLRVDFAVFLNGGPHLAIDTAIPSQWYRRNLDQDATNKETSWFLLKKDLLLKLGYSLIVIK</sequence>
<name>A0ABQ7JC90_9APIC</name>
<reference evidence="1 2" key="1">
    <citation type="journal article" date="2020" name="bioRxiv">
        <title>Metabolic contributions of an alphaproteobacterial endosymbiont in the apicomplexan Cardiosporidium cionae.</title>
        <authorList>
            <person name="Hunter E.S."/>
            <person name="Paight C.J."/>
            <person name="Lane C.E."/>
        </authorList>
    </citation>
    <scope>NUCLEOTIDE SEQUENCE [LARGE SCALE GENOMIC DNA]</scope>
    <source>
        <strain evidence="1">ESH_2018</strain>
    </source>
</reference>